<evidence type="ECO:0000256" key="1">
    <source>
        <dbReference type="SAM" id="MobiDB-lite"/>
    </source>
</evidence>
<organism evidence="2 3">
    <name type="scientific">Mycena metata</name>
    <dbReference type="NCBI Taxonomy" id="1033252"/>
    <lineage>
        <taxon>Eukaryota</taxon>
        <taxon>Fungi</taxon>
        <taxon>Dikarya</taxon>
        <taxon>Basidiomycota</taxon>
        <taxon>Agaricomycotina</taxon>
        <taxon>Agaricomycetes</taxon>
        <taxon>Agaricomycetidae</taxon>
        <taxon>Agaricales</taxon>
        <taxon>Marasmiineae</taxon>
        <taxon>Mycenaceae</taxon>
        <taxon>Mycena</taxon>
    </lineage>
</organism>
<comment type="caution">
    <text evidence="2">The sequence shown here is derived from an EMBL/GenBank/DDBJ whole genome shotgun (WGS) entry which is preliminary data.</text>
</comment>
<accession>A0AAD7MFR1</accession>
<evidence type="ECO:0000313" key="3">
    <source>
        <dbReference type="Proteomes" id="UP001215598"/>
    </source>
</evidence>
<evidence type="ECO:0000313" key="2">
    <source>
        <dbReference type="EMBL" id="KAJ7715315.1"/>
    </source>
</evidence>
<dbReference type="AlphaFoldDB" id="A0AAD7MFR1"/>
<reference evidence="2" key="1">
    <citation type="submission" date="2023-03" db="EMBL/GenBank/DDBJ databases">
        <title>Massive genome expansion in bonnet fungi (Mycena s.s.) driven by repeated elements and novel gene families across ecological guilds.</title>
        <authorList>
            <consortium name="Lawrence Berkeley National Laboratory"/>
            <person name="Harder C.B."/>
            <person name="Miyauchi S."/>
            <person name="Viragh M."/>
            <person name="Kuo A."/>
            <person name="Thoen E."/>
            <person name="Andreopoulos B."/>
            <person name="Lu D."/>
            <person name="Skrede I."/>
            <person name="Drula E."/>
            <person name="Henrissat B."/>
            <person name="Morin E."/>
            <person name="Kohler A."/>
            <person name="Barry K."/>
            <person name="LaButti K."/>
            <person name="Morin E."/>
            <person name="Salamov A."/>
            <person name="Lipzen A."/>
            <person name="Mereny Z."/>
            <person name="Hegedus B."/>
            <person name="Baldrian P."/>
            <person name="Stursova M."/>
            <person name="Weitz H."/>
            <person name="Taylor A."/>
            <person name="Grigoriev I.V."/>
            <person name="Nagy L.G."/>
            <person name="Martin F."/>
            <person name="Kauserud H."/>
        </authorList>
    </citation>
    <scope>NUCLEOTIDE SEQUENCE</scope>
    <source>
        <strain evidence="2">CBHHK182m</strain>
    </source>
</reference>
<keyword evidence="3" id="KW-1185">Reference proteome</keyword>
<proteinExistence type="predicted"/>
<dbReference type="EMBL" id="JARKIB010000310">
    <property type="protein sequence ID" value="KAJ7715315.1"/>
    <property type="molecule type" value="Genomic_DNA"/>
</dbReference>
<dbReference type="Proteomes" id="UP001215598">
    <property type="component" value="Unassembled WGS sequence"/>
</dbReference>
<feature type="region of interest" description="Disordered" evidence="1">
    <location>
        <begin position="206"/>
        <end position="231"/>
    </location>
</feature>
<protein>
    <submittedName>
        <fullName evidence="2">Uncharacterized protein</fullName>
    </submittedName>
</protein>
<sequence>MIPPWYLVGTHLSALVPHFFLARSVLVPRPTALVPHSFWLVPRSPTLVPSWYLPLNATPAVPGNRTIRPARHHHVAAFFHTTTTDELTRAAAREMLKDNDGKAIQWDVLSLPLCSLPFFHLPSSSPSPPTTLPPMLRVAVDIQLDDAPRHPAPTISKFLKNFNIVVRRFTQPLRCAVESHSATTTQPRRSTSRGILAQRFAGKLAEGQANGSLTPGRGDAGDTTSAYDGKVQRTEDRWYTGSNAQGVMVQDAT</sequence>
<gene>
    <name evidence="2" type="ORF">B0H16DRAFT_1477471</name>
</gene>
<name>A0AAD7MFR1_9AGAR</name>